<gene>
    <name evidence="2" type="ORF">NXC12_PD00343</name>
</gene>
<evidence type="ECO:0000313" key="3">
    <source>
        <dbReference type="Proteomes" id="UP000194159"/>
    </source>
</evidence>
<dbReference type="AlphaFoldDB" id="A0AAN1EMX3"/>
<protein>
    <submittedName>
        <fullName evidence="2">Ribonuclease H-like domain-containing protein</fullName>
    </submittedName>
</protein>
<proteinExistence type="predicted"/>
<reference evidence="2 3" key="1">
    <citation type="submission" date="2017-04" db="EMBL/GenBank/DDBJ databases">
        <title>Complete genome sequences of Rhizobium genomic linages associated to common bean (phaseolus vulgaris).</title>
        <authorList>
            <person name="Santamaria R.I."/>
            <person name="Bustos P."/>
            <person name="Perez-Carrascal O."/>
            <person name="Martinez-Flores I."/>
            <person name="Juarez S."/>
            <person name="Lozano L."/>
            <person name="Miranda F."/>
            <person name="Vinuesa P."/>
            <person name="Martinez-Romero E."/>
            <person name="Cevallos M.A."/>
            <person name="Romero D."/>
            <person name="Davila G."/>
            <person name="Gonzalez V."/>
        </authorList>
    </citation>
    <scope>NUCLEOTIDE SEQUENCE [LARGE SCALE GENOMIC DNA]</scope>
    <source>
        <strain evidence="2 3">NXC12</strain>
        <plasmid evidence="3">pretnxc12d</plasmid>
    </source>
</reference>
<dbReference type="SUPFAM" id="SSF53098">
    <property type="entry name" value="Ribonuclease H-like"/>
    <property type="match status" value="1"/>
</dbReference>
<sequence length="112" mass="13104">MAQFHSARWEQKAALAHNFQDQRYRRLALRLIYFERPDLMPVDLGQTWQTELHARLMAPVEAESRWRSISAGRQEAERLIVGGLDGDQLIRQQQFLHYLDAEVKRIAFAKAA</sequence>
<accession>A0AAN1EMX3</accession>
<name>A0AAN1EMX3_RHIET</name>
<dbReference type="Proteomes" id="UP000194159">
    <property type="component" value="Plasmid pRetNXC12d"/>
</dbReference>
<geneLocation type="plasmid" evidence="3">
    <name>pretnxc12d</name>
</geneLocation>
<dbReference type="InterPro" id="IPR012337">
    <property type="entry name" value="RNaseH-like_sf"/>
</dbReference>
<evidence type="ECO:0000313" key="2">
    <source>
        <dbReference type="EMBL" id="ARQ13435.1"/>
    </source>
</evidence>
<organism evidence="2 3">
    <name type="scientific">Rhizobium etli</name>
    <dbReference type="NCBI Taxonomy" id="29449"/>
    <lineage>
        <taxon>Bacteria</taxon>
        <taxon>Pseudomonadati</taxon>
        <taxon>Pseudomonadota</taxon>
        <taxon>Alphaproteobacteria</taxon>
        <taxon>Hyphomicrobiales</taxon>
        <taxon>Rhizobiaceae</taxon>
        <taxon>Rhizobium/Agrobacterium group</taxon>
        <taxon>Rhizobium</taxon>
    </lineage>
</organism>
<dbReference type="PROSITE" id="PS51785">
    <property type="entry name" value="EXOI_C"/>
    <property type="match status" value="1"/>
</dbReference>
<dbReference type="EMBL" id="CP020910">
    <property type="protein sequence ID" value="ARQ13435.1"/>
    <property type="molecule type" value="Genomic_DNA"/>
</dbReference>
<dbReference type="InterPro" id="IPR058561">
    <property type="entry name" value="Exonuc_1_C"/>
</dbReference>
<evidence type="ECO:0000259" key="1">
    <source>
        <dbReference type="PROSITE" id="PS51785"/>
    </source>
</evidence>
<keyword evidence="2" id="KW-0614">Plasmid</keyword>
<dbReference type="RefSeq" id="WP_085780370.1">
    <property type="nucleotide sequence ID" value="NZ_CP020910.1"/>
</dbReference>
<feature type="domain" description="ExoI C-terminal" evidence="1">
    <location>
        <begin position="1"/>
        <end position="107"/>
    </location>
</feature>